<dbReference type="Gene3D" id="3.60.10.10">
    <property type="entry name" value="Endonuclease/exonuclease/phosphatase"/>
    <property type="match status" value="1"/>
</dbReference>
<evidence type="ECO:0000259" key="2">
    <source>
        <dbReference type="SMART" id="SM00915"/>
    </source>
</evidence>
<keyword evidence="1" id="KW-0732">Signal</keyword>
<reference evidence="3" key="1">
    <citation type="submission" date="2014-12" db="EMBL/GenBank/DDBJ databases">
        <title>Genome Sequence of Valsa Canker Pathogens Uncovers a Specific Adaption of Colonization on Woody Bark.</title>
        <authorList>
            <person name="Yin Z."/>
            <person name="Liu H."/>
            <person name="Gao X."/>
            <person name="Li Z."/>
            <person name="Song N."/>
            <person name="Ke X."/>
            <person name="Dai Q."/>
            <person name="Wu Y."/>
            <person name="Sun Y."/>
            <person name="Xu J.-R."/>
            <person name="Kang Z.K."/>
            <person name="Wang L."/>
            <person name="Huang L."/>
        </authorList>
    </citation>
    <scope>NUCLEOTIDE SEQUENCE [LARGE SCALE GENOMIC DNA]</scope>
    <source>
        <strain evidence="3">03-8</strain>
    </source>
</reference>
<dbReference type="GO" id="GO:0016791">
    <property type="term" value="F:phosphatase activity"/>
    <property type="evidence" value="ECO:0007669"/>
    <property type="project" value="InterPro"/>
</dbReference>
<dbReference type="Pfam" id="PF22669">
    <property type="entry name" value="Exo_endo_phos2"/>
    <property type="match status" value="1"/>
</dbReference>
<evidence type="ECO:0000256" key="1">
    <source>
        <dbReference type="SAM" id="SignalP"/>
    </source>
</evidence>
<dbReference type="Pfam" id="PF01419">
    <property type="entry name" value="Jacalin"/>
    <property type="match status" value="1"/>
</dbReference>
<gene>
    <name evidence="3" type="ORF">VM1G_03076</name>
</gene>
<dbReference type="EMBL" id="CM003100">
    <property type="protein sequence ID" value="KUI67591.1"/>
    <property type="molecule type" value="Genomic_DNA"/>
</dbReference>
<dbReference type="SMR" id="A0A194VTQ4"/>
<organism evidence="3 4">
    <name type="scientific">Cytospora mali</name>
    <name type="common">Apple Valsa canker fungus</name>
    <name type="synonym">Valsa mali</name>
    <dbReference type="NCBI Taxonomy" id="578113"/>
    <lineage>
        <taxon>Eukaryota</taxon>
        <taxon>Fungi</taxon>
        <taxon>Dikarya</taxon>
        <taxon>Ascomycota</taxon>
        <taxon>Pezizomycotina</taxon>
        <taxon>Sordariomycetes</taxon>
        <taxon>Sordariomycetidae</taxon>
        <taxon>Diaporthales</taxon>
        <taxon>Cytosporaceae</taxon>
        <taxon>Cytospora</taxon>
    </lineage>
</organism>
<dbReference type="SUPFAM" id="SSF56219">
    <property type="entry name" value="DNase I-like"/>
    <property type="match status" value="1"/>
</dbReference>
<dbReference type="GO" id="GO:0005737">
    <property type="term" value="C:cytoplasm"/>
    <property type="evidence" value="ECO:0007669"/>
    <property type="project" value="TreeGrafter"/>
</dbReference>
<dbReference type="OrthoDB" id="40902at2759"/>
<dbReference type="Gene3D" id="2.100.10.30">
    <property type="entry name" value="Jacalin-like lectin domain"/>
    <property type="match status" value="1"/>
</dbReference>
<dbReference type="GO" id="GO:0004767">
    <property type="term" value="F:sphingomyelin phosphodiesterase activity"/>
    <property type="evidence" value="ECO:0007669"/>
    <property type="project" value="InterPro"/>
</dbReference>
<dbReference type="CDD" id="cd09615">
    <property type="entry name" value="Jacalin_EEP"/>
    <property type="match status" value="1"/>
</dbReference>
<dbReference type="SUPFAM" id="SSF51101">
    <property type="entry name" value="Mannose-binding lectins"/>
    <property type="match status" value="1"/>
</dbReference>
<sequence length="449" mass="48701">MARILFEAAASALLLAQVIMAQTTAGDLSVLSMNVAGLPEALQSNDVPGDKTTNSELIGTYFAQYDFDVIHVQEDFNYHAYIYETDDHPYRTATSGGVPVGSGLNTLANFPWVDFTRIEWDLCSNTDSDDCLTPKGFTFMRMQIAASSDNSTAVYADIYNLHDDAGTTDADETARNDNINQVLKYVETWSVGNAVLIFGDTNSRYSRTADTAIRTLLDADFTDAWVQLERDGVVPTVESMCDNPQPSDNNTCETVDKVFYRSSPLLTLEATSFMYVGTWFLQPDGNVTSDHNPVNVNLTWTAGTSLRQSGYWGGPHGTWFSDVETLSSIASPAVSELVFRGDERLDSVGVVLTDGTNLTHGGTGGTEATLTLGDGEYWTAAKLCEGQYDSHTRIFYILATTSAGNTLSAGEVTDDCTDFTAPDGWAIVGLVGQDGDEIDQMALVYAPRA</sequence>
<feature type="signal peptide" evidence="1">
    <location>
        <begin position="1"/>
        <end position="21"/>
    </location>
</feature>
<dbReference type="InterPro" id="IPR001229">
    <property type="entry name" value="Jacalin-like_lectin_dom"/>
</dbReference>
<proteinExistence type="predicted"/>
<dbReference type="InterPro" id="IPR036691">
    <property type="entry name" value="Endo/exonu/phosph_ase_sf"/>
</dbReference>
<dbReference type="InterPro" id="IPR036404">
    <property type="entry name" value="Jacalin-like_lectin_dom_sf"/>
</dbReference>
<dbReference type="InterPro" id="IPR038772">
    <property type="entry name" value="Sph/SMPD2-like"/>
</dbReference>
<name>A0A194VTQ4_CYTMA</name>
<dbReference type="PANTHER" id="PTHR16320:SF1">
    <property type="entry name" value="SPHINGOMYELINASE DDB_G0288017"/>
    <property type="match status" value="1"/>
</dbReference>
<dbReference type="Proteomes" id="UP000078559">
    <property type="component" value="Chromosome 3"/>
</dbReference>
<accession>A0A194VTQ4</accession>
<dbReference type="GO" id="GO:0046856">
    <property type="term" value="P:phosphatidylinositol dephosphorylation"/>
    <property type="evidence" value="ECO:0007669"/>
    <property type="project" value="InterPro"/>
</dbReference>
<dbReference type="AlphaFoldDB" id="A0A194VTQ4"/>
<protein>
    <recommendedName>
        <fullName evidence="2">Jacalin-type lectin domain-containing protein</fullName>
    </recommendedName>
</protein>
<keyword evidence="4" id="KW-1185">Reference proteome</keyword>
<evidence type="ECO:0000313" key="3">
    <source>
        <dbReference type="EMBL" id="KUI67591.1"/>
    </source>
</evidence>
<feature type="domain" description="Jacalin-type lectin" evidence="2">
    <location>
        <begin position="317"/>
        <end position="447"/>
    </location>
</feature>
<dbReference type="PANTHER" id="PTHR16320">
    <property type="entry name" value="SPHINGOMYELINASE FAMILY MEMBER"/>
    <property type="match status" value="1"/>
</dbReference>
<dbReference type="InterPro" id="IPR000300">
    <property type="entry name" value="IPPc"/>
</dbReference>
<feature type="chain" id="PRO_5008266790" description="Jacalin-type lectin domain-containing protein" evidence="1">
    <location>
        <begin position="22"/>
        <end position="449"/>
    </location>
</feature>
<dbReference type="SMART" id="SM00915">
    <property type="entry name" value="Jacalin"/>
    <property type="match status" value="1"/>
</dbReference>
<evidence type="ECO:0000313" key="4">
    <source>
        <dbReference type="Proteomes" id="UP000078559"/>
    </source>
</evidence>